<protein>
    <submittedName>
        <fullName evidence="1">Uncharacterized protein</fullName>
    </submittedName>
</protein>
<feature type="non-terminal residue" evidence="1">
    <location>
        <position position="187"/>
    </location>
</feature>
<organism evidence="1 2">
    <name type="scientific">Fomitopsis schrenkii</name>
    <name type="common">Brown rot fungus</name>
    <dbReference type="NCBI Taxonomy" id="2126942"/>
    <lineage>
        <taxon>Eukaryota</taxon>
        <taxon>Fungi</taxon>
        <taxon>Dikarya</taxon>
        <taxon>Basidiomycota</taxon>
        <taxon>Agaricomycotina</taxon>
        <taxon>Agaricomycetes</taxon>
        <taxon>Polyporales</taxon>
        <taxon>Fomitopsis</taxon>
    </lineage>
</organism>
<dbReference type="InParanoid" id="S8DTH2"/>
<name>S8DTH2_FOMSC</name>
<evidence type="ECO:0000313" key="1">
    <source>
        <dbReference type="EMBL" id="EPS96541.1"/>
    </source>
</evidence>
<proteinExistence type="predicted"/>
<dbReference type="Proteomes" id="UP000015241">
    <property type="component" value="Unassembled WGS sequence"/>
</dbReference>
<keyword evidence="2" id="KW-1185">Reference proteome</keyword>
<feature type="non-terminal residue" evidence="1">
    <location>
        <position position="1"/>
    </location>
</feature>
<sequence>LSNEEINLLKASALKVQDYLSEATFDKFRTTFDTPGLCSSQEARRRIDFLAEFKPVRYHCCVNSCIAYAGPAYANLNACPKCEEPRYHDCMNRRPRKVFTYLPLTPRLLSLVSHPEQARLMRYRAYEHPTNREADKMTDVFDASHYQNLLGTRVTVDGAELNHNFFCDSRDIALGFSTDGFSPFKGR</sequence>
<evidence type="ECO:0000313" key="2">
    <source>
        <dbReference type="Proteomes" id="UP000015241"/>
    </source>
</evidence>
<dbReference type="EMBL" id="KE504187">
    <property type="protein sequence ID" value="EPS96541.1"/>
    <property type="molecule type" value="Genomic_DNA"/>
</dbReference>
<dbReference type="OrthoDB" id="3257409at2759"/>
<accession>S8DTH2</accession>
<reference evidence="1 2" key="1">
    <citation type="journal article" date="2012" name="Science">
        <title>The Paleozoic origin of enzymatic lignin decomposition reconstructed from 31 fungal genomes.</title>
        <authorList>
            <person name="Floudas D."/>
            <person name="Binder M."/>
            <person name="Riley R."/>
            <person name="Barry K."/>
            <person name="Blanchette R.A."/>
            <person name="Henrissat B."/>
            <person name="Martinez A.T."/>
            <person name="Otillar R."/>
            <person name="Spatafora J.W."/>
            <person name="Yadav J.S."/>
            <person name="Aerts A."/>
            <person name="Benoit I."/>
            <person name="Boyd A."/>
            <person name="Carlson A."/>
            <person name="Copeland A."/>
            <person name="Coutinho P.M."/>
            <person name="de Vries R.P."/>
            <person name="Ferreira P."/>
            <person name="Findley K."/>
            <person name="Foster B."/>
            <person name="Gaskell J."/>
            <person name="Glotzer D."/>
            <person name="Gorecki P."/>
            <person name="Heitman J."/>
            <person name="Hesse C."/>
            <person name="Hori C."/>
            <person name="Igarashi K."/>
            <person name="Jurgens J.A."/>
            <person name="Kallen N."/>
            <person name="Kersten P."/>
            <person name="Kohler A."/>
            <person name="Kuees U."/>
            <person name="Kumar T.K.A."/>
            <person name="Kuo A."/>
            <person name="LaButti K."/>
            <person name="Larrondo L.F."/>
            <person name="Lindquist E."/>
            <person name="Ling A."/>
            <person name="Lombard V."/>
            <person name="Lucas S."/>
            <person name="Lundell T."/>
            <person name="Martin R."/>
            <person name="McLaughlin D.J."/>
            <person name="Morgenstern I."/>
            <person name="Morin E."/>
            <person name="Murat C."/>
            <person name="Nagy L.G."/>
            <person name="Nolan M."/>
            <person name="Ohm R.A."/>
            <person name="Patyshakuliyeva A."/>
            <person name="Rokas A."/>
            <person name="Ruiz-Duenas F.J."/>
            <person name="Sabat G."/>
            <person name="Salamov A."/>
            <person name="Samejima M."/>
            <person name="Schmutz J."/>
            <person name="Slot J.C."/>
            <person name="St John F."/>
            <person name="Stenlid J."/>
            <person name="Sun H."/>
            <person name="Sun S."/>
            <person name="Syed K."/>
            <person name="Tsang A."/>
            <person name="Wiebenga A."/>
            <person name="Young D."/>
            <person name="Pisabarro A."/>
            <person name="Eastwood D.C."/>
            <person name="Martin F."/>
            <person name="Cullen D."/>
            <person name="Grigoriev I.V."/>
            <person name="Hibbett D.S."/>
        </authorList>
    </citation>
    <scope>NUCLEOTIDE SEQUENCE</scope>
    <source>
        <strain evidence="2">FP-58527</strain>
    </source>
</reference>
<dbReference type="eggNOG" id="ENOG502SGWV">
    <property type="taxonomic scope" value="Eukaryota"/>
</dbReference>
<gene>
    <name evidence="1" type="ORF">FOMPIDRAFT_1104202</name>
</gene>
<dbReference type="STRING" id="743788.S8DTH2"/>
<dbReference type="HOGENOM" id="CLU_007337_2_0_1"/>
<dbReference type="AlphaFoldDB" id="S8DTH2"/>